<sequence length="71" mass="7668">MFSSFLSGGGGAENDEDPMDLRSNPLQGGGDDVTMPSQGPITRAMARRIEEDLALANKGRLHLLWRVKILG</sequence>
<organism evidence="2 3">
    <name type="scientific">Psophocarpus tetragonolobus</name>
    <name type="common">Winged bean</name>
    <name type="synonym">Dolichos tetragonolobus</name>
    <dbReference type="NCBI Taxonomy" id="3891"/>
    <lineage>
        <taxon>Eukaryota</taxon>
        <taxon>Viridiplantae</taxon>
        <taxon>Streptophyta</taxon>
        <taxon>Embryophyta</taxon>
        <taxon>Tracheophyta</taxon>
        <taxon>Spermatophyta</taxon>
        <taxon>Magnoliopsida</taxon>
        <taxon>eudicotyledons</taxon>
        <taxon>Gunneridae</taxon>
        <taxon>Pentapetalae</taxon>
        <taxon>rosids</taxon>
        <taxon>fabids</taxon>
        <taxon>Fabales</taxon>
        <taxon>Fabaceae</taxon>
        <taxon>Papilionoideae</taxon>
        <taxon>50 kb inversion clade</taxon>
        <taxon>NPAAA clade</taxon>
        <taxon>indigoferoid/millettioid clade</taxon>
        <taxon>Phaseoleae</taxon>
        <taxon>Psophocarpus</taxon>
    </lineage>
</organism>
<dbReference type="Proteomes" id="UP001386955">
    <property type="component" value="Unassembled WGS sequence"/>
</dbReference>
<accession>A0AAN9RX91</accession>
<keyword evidence="3" id="KW-1185">Reference proteome</keyword>
<evidence type="ECO:0000256" key="1">
    <source>
        <dbReference type="SAM" id="MobiDB-lite"/>
    </source>
</evidence>
<dbReference type="EMBL" id="JAYMYS010000008">
    <property type="protein sequence ID" value="KAK7384693.1"/>
    <property type="molecule type" value="Genomic_DNA"/>
</dbReference>
<comment type="caution">
    <text evidence="2">The sequence shown here is derived from an EMBL/GenBank/DDBJ whole genome shotgun (WGS) entry which is preliminary data.</text>
</comment>
<name>A0AAN9RX91_PSOTE</name>
<evidence type="ECO:0000313" key="2">
    <source>
        <dbReference type="EMBL" id="KAK7384693.1"/>
    </source>
</evidence>
<reference evidence="2 3" key="1">
    <citation type="submission" date="2024-01" db="EMBL/GenBank/DDBJ databases">
        <title>The genomes of 5 underutilized Papilionoideae crops provide insights into root nodulation and disease resistanc.</title>
        <authorList>
            <person name="Jiang F."/>
        </authorList>
    </citation>
    <scope>NUCLEOTIDE SEQUENCE [LARGE SCALE GENOMIC DNA]</scope>
    <source>
        <strain evidence="2">DUOXIRENSHENG_FW03</strain>
        <tissue evidence="2">Leaves</tissue>
    </source>
</reference>
<gene>
    <name evidence="2" type="ORF">VNO78_30394</name>
</gene>
<dbReference type="AlphaFoldDB" id="A0AAN9RX91"/>
<feature type="region of interest" description="Disordered" evidence="1">
    <location>
        <begin position="1"/>
        <end position="38"/>
    </location>
</feature>
<evidence type="ECO:0000313" key="3">
    <source>
        <dbReference type="Proteomes" id="UP001386955"/>
    </source>
</evidence>
<protein>
    <submittedName>
        <fullName evidence="2">Uncharacterized protein</fullName>
    </submittedName>
</protein>
<proteinExistence type="predicted"/>